<dbReference type="GO" id="GO:0000978">
    <property type="term" value="F:RNA polymerase II cis-regulatory region sequence-specific DNA binding"/>
    <property type="evidence" value="ECO:0007669"/>
    <property type="project" value="TreeGrafter"/>
</dbReference>
<feature type="region of interest" description="Disordered" evidence="8">
    <location>
        <begin position="191"/>
        <end position="212"/>
    </location>
</feature>
<keyword evidence="6" id="KW-0539">Nucleus</keyword>
<name>A0A8C0ZM43_CASCN</name>
<dbReference type="Ensembl" id="ENSCCNT00000003823.1">
    <property type="protein sequence ID" value="ENSCCNP00000002887.1"/>
    <property type="gene ID" value="ENSCCNG00000003132.1"/>
</dbReference>
<protein>
    <recommendedName>
        <fullName evidence="7">Transcription factor 4</fullName>
    </recommendedName>
</protein>
<dbReference type="Pfam" id="PF00010">
    <property type="entry name" value="HLH"/>
    <property type="match status" value="1"/>
</dbReference>
<comment type="subcellular location">
    <subcellularLocation>
        <location evidence="1">Nucleus</location>
    </subcellularLocation>
</comment>
<evidence type="ECO:0000256" key="2">
    <source>
        <dbReference type="ARBA" id="ARBA00023015"/>
    </source>
</evidence>
<keyword evidence="5" id="KW-0804">Transcription</keyword>
<evidence type="ECO:0000256" key="5">
    <source>
        <dbReference type="ARBA" id="ARBA00023163"/>
    </source>
</evidence>
<feature type="region of interest" description="Disordered" evidence="8">
    <location>
        <begin position="277"/>
        <end position="311"/>
    </location>
</feature>
<dbReference type="GO" id="GO:0005634">
    <property type="term" value="C:nucleus"/>
    <property type="evidence" value="ECO:0007669"/>
    <property type="project" value="UniProtKB-SubCell"/>
</dbReference>
<dbReference type="InterPro" id="IPR011598">
    <property type="entry name" value="bHLH_dom"/>
</dbReference>
<evidence type="ECO:0000256" key="3">
    <source>
        <dbReference type="ARBA" id="ARBA00023125"/>
    </source>
</evidence>
<evidence type="ECO:0000256" key="1">
    <source>
        <dbReference type="ARBA" id="ARBA00004123"/>
    </source>
</evidence>
<reference evidence="10" key="1">
    <citation type="submission" date="2023-09" db="UniProtKB">
        <authorList>
            <consortium name="Ensembl"/>
        </authorList>
    </citation>
    <scope>IDENTIFICATION</scope>
</reference>
<dbReference type="Gene3D" id="4.10.280.10">
    <property type="entry name" value="Helix-loop-helix DNA-binding domain"/>
    <property type="match status" value="1"/>
</dbReference>
<dbReference type="AlphaFoldDB" id="A0A8C0ZM43"/>
<dbReference type="GO" id="GO:0000785">
    <property type="term" value="C:chromatin"/>
    <property type="evidence" value="ECO:0007669"/>
    <property type="project" value="TreeGrafter"/>
</dbReference>
<dbReference type="SMART" id="SM00353">
    <property type="entry name" value="HLH"/>
    <property type="match status" value="1"/>
</dbReference>
<dbReference type="PROSITE" id="PS50888">
    <property type="entry name" value="BHLH"/>
    <property type="match status" value="1"/>
</dbReference>
<organism evidence="10">
    <name type="scientific">Castor canadensis</name>
    <name type="common">American beaver</name>
    <dbReference type="NCBI Taxonomy" id="51338"/>
    <lineage>
        <taxon>Eukaryota</taxon>
        <taxon>Metazoa</taxon>
        <taxon>Chordata</taxon>
        <taxon>Craniata</taxon>
        <taxon>Vertebrata</taxon>
        <taxon>Euteleostomi</taxon>
        <taxon>Mammalia</taxon>
        <taxon>Eutheria</taxon>
        <taxon>Euarchontoglires</taxon>
        <taxon>Glires</taxon>
        <taxon>Rodentia</taxon>
        <taxon>Castorimorpha</taxon>
        <taxon>Castoridae</taxon>
        <taxon>Castor</taxon>
    </lineage>
</organism>
<evidence type="ECO:0000313" key="10">
    <source>
        <dbReference type="Ensembl" id="ENSCCNP00000002887.1"/>
    </source>
</evidence>
<dbReference type="SUPFAM" id="SSF47459">
    <property type="entry name" value="HLH, helix-loop-helix DNA-binding domain"/>
    <property type="match status" value="1"/>
</dbReference>
<dbReference type="GO" id="GO:0000981">
    <property type="term" value="F:DNA-binding transcription factor activity, RNA polymerase II-specific"/>
    <property type="evidence" value="ECO:0007669"/>
    <property type="project" value="TreeGrafter"/>
</dbReference>
<dbReference type="InterPro" id="IPR036638">
    <property type="entry name" value="HLH_DNA-bd_sf"/>
</dbReference>
<evidence type="ECO:0000256" key="7">
    <source>
        <dbReference type="ARBA" id="ARBA00040305"/>
    </source>
</evidence>
<evidence type="ECO:0000256" key="4">
    <source>
        <dbReference type="ARBA" id="ARBA00023159"/>
    </source>
</evidence>
<sequence length="311" mass="34209">ILISAGTAVWSRNGGQASSSPNYEGPLHSLVFVELMRAFQTTSNFTLFITQQQSRIEDRLERLDDAIHVLRNHAVGPSTGVPGSHGEMHGIIGPSHNGAMGGLGSGYGTGLLSANRHSLMVGTHREDGVALRGSHSLLPNQVPSSGYKVLPRTWIEMEMLSGNSGRKQCNFNTFLFPTPLENVASLFSCSNNDDEDLTPEQKAEREKERRMANNARERLRVRDINEAFKELGRMVQLHLKSDKPQTKLLILHQAVAVILSLEQQVRERNLNPKAACLKRREEEKVSSEPPPLSLAGPHPGMGDASNHMGQM</sequence>
<dbReference type="PANTHER" id="PTHR11793:SF10">
    <property type="entry name" value="TRANSCRIPTION FACTOR 4"/>
    <property type="match status" value="1"/>
</dbReference>
<dbReference type="FunFam" id="4.10.280.10:FF:000001">
    <property type="entry name" value="Putative transcription factor 12"/>
    <property type="match status" value="1"/>
</dbReference>
<dbReference type="PANTHER" id="PTHR11793">
    <property type="entry name" value="BASIC HELIX-LOOP-HELIX TRANSCRIPTION FACTOR"/>
    <property type="match status" value="1"/>
</dbReference>
<keyword evidence="3" id="KW-0238">DNA-binding</keyword>
<dbReference type="InterPro" id="IPR051098">
    <property type="entry name" value="NeuroDiff_E-box_TFs"/>
</dbReference>
<evidence type="ECO:0000256" key="6">
    <source>
        <dbReference type="ARBA" id="ARBA00023242"/>
    </source>
</evidence>
<feature type="compositionally biased region" description="Basic and acidic residues" evidence="8">
    <location>
        <begin position="199"/>
        <end position="212"/>
    </location>
</feature>
<dbReference type="CDD" id="cd18945">
    <property type="entry name" value="bHLH_E-protein_TCF4_E2-2"/>
    <property type="match status" value="1"/>
</dbReference>
<dbReference type="GO" id="GO:0046983">
    <property type="term" value="F:protein dimerization activity"/>
    <property type="evidence" value="ECO:0007669"/>
    <property type="project" value="InterPro"/>
</dbReference>
<evidence type="ECO:0000256" key="8">
    <source>
        <dbReference type="SAM" id="MobiDB-lite"/>
    </source>
</evidence>
<feature type="domain" description="BHLH" evidence="9">
    <location>
        <begin position="208"/>
        <end position="261"/>
    </location>
</feature>
<dbReference type="GO" id="GO:0005667">
    <property type="term" value="C:transcription regulator complex"/>
    <property type="evidence" value="ECO:0007669"/>
    <property type="project" value="TreeGrafter"/>
</dbReference>
<evidence type="ECO:0000259" key="9">
    <source>
        <dbReference type="PROSITE" id="PS50888"/>
    </source>
</evidence>
<dbReference type="GO" id="GO:0045893">
    <property type="term" value="P:positive regulation of DNA-templated transcription"/>
    <property type="evidence" value="ECO:0007669"/>
    <property type="project" value="UniProtKB-ARBA"/>
</dbReference>
<accession>A0A8C0ZM43</accession>
<keyword evidence="4" id="KW-0010">Activator</keyword>
<proteinExistence type="predicted"/>
<keyword evidence="2" id="KW-0805">Transcription regulation</keyword>